<evidence type="ECO:0000313" key="5">
    <source>
        <dbReference type="Proteomes" id="UP000731519"/>
    </source>
</evidence>
<organism evidence="3 4">
    <name type="scientific">Streptomyces fradiae ATCC 10745 = DSM 40063</name>
    <dbReference type="NCBI Taxonomy" id="1319510"/>
    <lineage>
        <taxon>Bacteria</taxon>
        <taxon>Bacillati</taxon>
        <taxon>Actinomycetota</taxon>
        <taxon>Actinomycetes</taxon>
        <taxon>Kitasatosporales</taxon>
        <taxon>Streptomycetaceae</taxon>
        <taxon>Streptomyces</taxon>
    </lineage>
</organism>
<dbReference type="EMBL" id="MIFZ01000278">
    <property type="protein sequence ID" value="OSY50611.1"/>
    <property type="molecule type" value="Genomic_DNA"/>
</dbReference>
<keyword evidence="5" id="KW-1185">Reference proteome</keyword>
<protein>
    <recommendedName>
        <fullName evidence="1">DUF7739 domain-containing protein</fullName>
    </recommendedName>
</protein>
<reference evidence="3 4" key="2">
    <citation type="submission" date="2016-09" db="EMBL/GenBank/DDBJ databases">
        <title>Streptomyces fradiae DSM40063, a candidate organism with high potential of specific P450 cytochromes.</title>
        <authorList>
            <person name="Grumaz C."/>
            <person name="Vainshtein Y."/>
            <person name="Kirstahler P."/>
            <person name="Sohn K."/>
        </authorList>
    </citation>
    <scope>NUCLEOTIDE SEQUENCE [LARGE SCALE GENOMIC DNA]</scope>
    <source>
        <strain evidence="3 4">DSM 40063</strain>
    </source>
</reference>
<dbReference type="Proteomes" id="UP000194318">
    <property type="component" value="Unassembled WGS sequence"/>
</dbReference>
<name>A0A1Y2NTR8_STRFR</name>
<evidence type="ECO:0000313" key="4">
    <source>
        <dbReference type="Proteomes" id="UP000194318"/>
    </source>
</evidence>
<evidence type="ECO:0000259" key="1">
    <source>
        <dbReference type="Pfam" id="PF24881"/>
    </source>
</evidence>
<evidence type="ECO:0000313" key="3">
    <source>
        <dbReference type="EMBL" id="OSY50611.1"/>
    </source>
</evidence>
<sequence length="101" mass="11235">MGWTISHSTPRIIRPYGAIDELAQHVAHVLPARDWKKLAPCLQASSGDPIHIRPRDAARMATALRTAAQHPLMPRQWVDLADRLATAAHTAATRGETWIWS</sequence>
<comment type="caution">
    <text evidence="3">The sequence shown here is derived from an EMBL/GenBank/DDBJ whole genome shotgun (WGS) entry which is preliminary data.</text>
</comment>
<dbReference type="Proteomes" id="UP000731519">
    <property type="component" value="Unassembled WGS sequence"/>
</dbReference>
<dbReference type="EMBL" id="ASYR01000048">
    <property type="protein sequence ID" value="KAF0646722.1"/>
    <property type="molecule type" value="Genomic_DNA"/>
</dbReference>
<dbReference type="InterPro" id="IPR056641">
    <property type="entry name" value="DUF7739"/>
</dbReference>
<evidence type="ECO:0000313" key="2">
    <source>
        <dbReference type="EMBL" id="KAF0646722.1"/>
    </source>
</evidence>
<dbReference type="AlphaFoldDB" id="A0A1Y2NTR8"/>
<dbReference type="Pfam" id="PF24881">
    <property type="entry name" value="DUF7739"/>
    <property type="match status" value="1"/>
</dbReference>
<feature type="domain" description="DUF7739" evidence="1">
    <location>
        <begin position="10"/>
        <end position="101"/>
    </location>
</feature>
<proteinExistence type="predicted"/>
<accession>A0A1Y2NTR8</accession>
<dbReference type="GeneID" id="91407037"/>
<dbReference type="RefSeq" id="WP_031129172.1">
    <property type="nucleotide sequence ID" value="NZ_ASYR01000048.1"/>
</dbReference>
<reference evidence="2 5" key="1">
    <citation type="submission" date="2013-05" db="EMBL/GenBank/DDBJ databases">
        <title>Genome Sequence of Streptomyces fradiae.</title>
        <authorList>
            <person name="Kirby R."/>
        </authorList>
    </citation>
    <scope>NUCLEOTIDE SEQUENCE [LARGE SCALE GENOMIC DNA]</scope>
    <source>
        <strain evidence="2 5">ATCC 10745</strain>
    </source>
</reference>
<gene>
    <name evidence="3" type="ORF">BG846_03779</name>
    <name evidence="2" type="ORF">K701_27465</name>
</gene>